<dbReference type="InParanoid" id="A0A2T3AJN9"/>
<protein>
    <submittedName>
        <fullName evidence="3">Uncharacterized protein</fullName>
    </submittedName>
</protein>
<dbReference type="OrthoDB" id="10676649at2759"/>
<keyword evidence="4" id="KW-1185">Reference proteome</keyword>
<keyword evidence="2" id="KW-0472">Membrane</keyword>
<proteinExistence type="predicted"/>
<evidence type="ECO:0000313" key="4">
    <source>
        <dbReference type="Proteomes" id="UP000241462"/>
    </source>
</evidence>
<evidence type="ECO:0000313" key="3">
    <source>
        <dbReference type="EMBL" id="PSS00782.1"/>
    </source>
</evidence>
<dbReference type="AlphaFoldDB" id="A0A2T3AJN9"/>
<feature type="region of interest" description="Disordered" evidence="1">
    <location>
        <begin position="36"/>
        <end position="72"/>
    </location>
</feature>
<reference evidence="3 4" key="1">
    <citation type="journal article" date="2018" name="Mycol. Prog.">
        <title>Coniella lustricola, a new species from submerged detritus.</title>
        <authorList>
            <person name="Raudabaugh D.B."/>
            <person name="Iturriaga T."/>
            <person name="Carver A."/>
            <person name="Mondo S."/>
            <person name="Pangilinan J."/>
            <person name="Lipzen A."/>
            <person name="He G."/>
            <person name="Amirebrahimi M."/>
            <person name="Grigoriev I.V."/>
            <person name="Miller A.N."/>
        </authorList>
    </citation>
    <scope>NUCLEOTIDE SEQUENCE [LARGE SCALE GENOMIC DNA]</scope>
    <source>
        <strain evidence="3 4">B22-T-1</strain>
    </source>
</reference>
<feature type="region of interest" description="Disordered" evidence="1">
    <location>
        <begin position="126"/>
        <end position="149"/>
    </location>
</feature>
<evidence type="ECO:0000256" key="1">
    <source>
        <dbReference type="SAM" id="MobiDB-lite"/>
    </source>
</evidence>
<dbReference type="EMBL" id="KZ678381">
    <property type="protein sequence ID" value="PSS00782.1"/>
    <property type="molecule type" value="Genomic_DNA"/>
</dbReference>
<name>A0A2T3AJN9_9PEZI</name>
<accession>A0A2T3AJN9</accession>
<feature type="compositionally biased region" description="Low complexity" evidence="1">
    <location>
        <begin position="61"/>
        <end position="71"/>
    </location>
</feature>
<evidence type="ECO:0000256" key="2">
    <source>
        <dbReference type="SAM" id="Phobius"/>
    </source>
</evidence>
<keyword evidence="2" id="KW-0812">Transmembrane</keyword>
<dbReference type="Proteomes" id="UP000241462">
    <property type="component" value="Unassembled WGS sequence"/>
</dbReference>
<gene>
    <name evidence="3" type="ORF">BD289DRAFT_7408</name>
</gene>
<keyword evidence="2" id="KW-1133">Transmembrane helix</keyword>
<sequence>MADFNTIPEYPFSRPYSGSSSIYSQDMRALHAASIYSQDTRPASPTTPTPLLPPIARQDSVRSTAASSTVSKAPTIYSEETIKSLGYRPFEYWKGPKRTPYPAKHHMPQQQKKARVAVTITLVGNNNTNNHINHGQINNERATQQISSPPRARFREGLVENGTTDVDSPPPTSPTVKDRYRHRHQQLQRQKQNPAAWLHWISLTHKTDRRQQERQRFGGGRRGWTQIEEVDEEKAVASDDNKNNKRTRTGACRSWTSCSCSWRCRTWGIIIILLVLCAVGAVVTVVNLPLDKLTSST</sequence>
<feature type="compositionally biased region" description="Low complexity" evidence="1">
    <location>
        <begin position="126"/>
        <end position="139"/>
    </location>
</feature>
<feature type="transmembrane region" description="Helical" evidence="2">
    <location>
        <begin position="267"/>
        <end position="290"/>
    </location>
</feature>
<organism evidence="3 4">
    <name type="scientific">Coniella lustricola</name>
    <dbReference type="NCBI Taxonomy" id="2025994"/>
    <lineage>
        <taxon>Eukaryota</taxon>
        <taxon>Fungi</taxon>
        <taxon>Dikarya</taxon>
        <taxon>Ascomycota</taxon>
        <taxon>Pezizomycotina</taxon>
        <taxon>Sordariomycetes</taxon>
        <taxon>Sordariomycetidae</taxon>
        <taxon>Diaporthales</taxon>
        <taxon>Schizoparmaceae</taxon>
        <taxon>Coniella</taxon>
    </lineage>
</organism>